<accession>A0ACB8L4R0</accession>
<keyword evidence="2" id="KW-1185">Reference proteome</keyword>
<sequence length="238" mass="28033">MSFFRLPIGLCTDIQKVIAEFWWGSKKEKRHIHWAKWDRLCKAKGMGGMGFRDLTCFNQALVAKQGWRVIHFPESLMARVLQARYFKNSSFMQAKLGSNPSFIWRSILWGRQVLQNGMRWRIGCRQQVKIYQSRWIPRLTSFKKFSRATLPVEVTVSTLIDKEHKWNEILIKQHFDHEDAYKILKIALPRALEPDQMIWTYDKQGRYVVKSGYQIAMSLKFKDQPSSSTASPTEWNAI</sequence>
<reference evidence="2" key="1">
    <citation type="journal article" date="2023" name="Hortic. Res.">
        <title>A chromosome-level phased genome enabling allele-level studies in sweet orange: a case study on citrus Huanglongbing tolerance.</title>
        <authorList>
            <person name="Wu B."/>
            <person name="Yu Q."/>
            <person name="Deng Z."/>
            <person name="Duan Y."/>
            <person name="Luo F."/>
            <person name="Gmitter F. Jr."/>
        </authorList>
    </citation>
    <scope>NUCLEOTIDE SEQUENCE [LARGE SCALE GENOMIC DNA]</scope>
    <source>
        <strain evidence="2">cv. Valencia</strain>
    </source>
</reference>
<comment type="caution">
    <text evidence="1">The sequence shown here is derived from an EMBL/GenBank/DDBJ whole genome shotgun (WGS) entry which is preliminary data.</text>
</comment>
<evidence type="ECO:0000313" key="1">
    <source>
        <dbReference type="EMBL" id="KAH9768398.1"/>
    </source>
</evidence>
<keyword evidence="1" id="KW-0548">Nucleotidyltransferase</keyword>
<name>A0ACB8L4R0_CITSI</name>
<dbReference type="EMBL" id="CM039173">
    <property type="protein sequence ID" value="KAH9768398.1"/>
    <property type="molecule type" value="Genomic_DNA"/>
</dbReference>
<dbReference type="Proteomes" id="UP000829398">
    <property type="component" value="Chromosome 4"/>
</dbReference>
<proteinExistence type="predicted"/>
<keyword evidence="1" id="KW-0695">RNA-directed DNA polymerase</keyword>
<keyword evidence="1" id="KW-0808">Transferase</keyword>
<evidence type="ECO:0000313" key="2">
    <source>
        <dbReference type="Proteomes" id="UP000829398"/>
    </source>
</evidence>
<protein>
    <submittedName>
        <fullName evidence="1">Reverse transcriptase/RNA-dependent DNA polymerase</fullName>
    </submittedName>
</protein>
<organism evidence="1 2">
    <name type="scientific">Citrus sinensis</name>
    <name type="common">Sweet orange</name>
    <name type="synonym">Citrus aurantium var. sinensis</name>
    <dbReference type="NCBI Taxonomy" id="2711"/>
    <lineage>
        <taxon>Eukaryota</taxon>
        <taxon>Viridiplantae</taxon>
        <taxon>Streptophyta</taxon>
        <taxon>Embryophyta</taxon>
        <taxon>Tracheophyta</taxon>
        <taxon>Spermatophyta</taxon>
        <taxon>Magnoliopsida</taxon>
        <taxon>eudicotyledons</taxon>
        <taxon>Gunneridae</taxon>
        <taxon>Pentapetalae</taxon>
        <taxon>rosids</taxon>
        <taxon>malvids</taxon>
        <taxon>Sapindales</taxon>
        <taxon>Rutaceae</taxon>
        <taxon>Aurantioideae</taxon>
        <taxon>Citrus</taxon>
    </lineage>
</organism>
<gene>
    <name evidence="1" type="ORF">KPL71_011595</name>
</gene>